<reference evidence="3" key="1">
    <citation type="submission" date="2021-02" db="EMBL/GenBank/DDBJ databases">
        <authorList>
            <person name="Nowell W R."/>
        </authorList>
    </citation>
    <scope>NUCLEOTIDE SEQUENCE</scope>
</reference>
<dbReference type="Proteomes" id="UP000663832">
    <property type="component" value="Unassembled WGS sequence"/>
</dbReference>
<protein>
    <submittedName>
        <fullName evidence="3">Uncharacterized protein</fullName>
    </submittedName>
</protein>
<dbReference type="EMBL" id="CAJNOI010000019">
    <property type="protein sequence ID" value="CAF0827973.1"/>
    <property type="molecule type" value="Genomic_DNA"/>
</dbReference>
<accession>A0A813UJI9</accession>
<evidence type="ECO:0000313" key="4">
    <source>
        <dbReference type="Proteomes" id="UP000663832"/>
    </source>
</evidence>
<comment type="caution">
    <text evidence="3">The sequence shown here is derived from an EMBL/GenBank/DDBJ whole genome shotgun (WGS) entry which is preliminary data.</text>
</comment>
<evidence type="ECO:0000256" key="1">
    <source>
        <dbReference type="SAM" id="SignalP"/>
    </source>
</evidence>
<evidence type="ECO:0000313" key="5">
    <source>
        <dbReference type="Proteomes" id="UP000663877"/>
    </source>
</evidence>
<dbReference type="OrthoDB" id="10044283at2759"/>
<keyword evidence="4" id="KW-1185">Reference proteome</keyword>
<keyword evidence="1" id="KW-0732">Signal</keyword>
<feature type="chain" id="PRO_5035598045" evidence="1">
    <location>
        <begin position="24"/>
        <end position="306"/>
    </location>
</feature>
<evidence type="ECO:0000313" key="3">
    <source>
        <dbReference type="EMBL" id="CAF0827973.1"/>
    </source>
</evidence>
<organism evidence="3 5">
    <name type="scientific">Adineta steineri</name>
    <dbReference type="NCBI Taxonomy" id="433720"/>
    <lineage>
        <taxon>Eukaryota</taxon>
        <taxon>Metazoa</taxon>
        <taxon>Spiralia</taxon>
        <taxon>Gnathifera</taxon>
        <taxon>Rotifera</taxon>
        <taxon>Eurotatoria</taxon>
        <taxon>Bdelloidea</taxon>
        <taxon>Adinetida</taxon>
        <taxon>Adinetidae</taxon>
        <taxon>Adineta</taxon>
    </lineage>
</organism>
<dbReference type="AlphaFoldDB" id="A0A813UJI9"/>
<evidence type="ECO:0000313" key="2">
    <source>
        <dbReference type="EMBL" id="CAF0778203.1"/>
    </source>
</evidence>
<dbReference type="Proteomes" id="UP000663877">
    <property type="component" value="Unassembled WGS sequence"/>
</dbReference>
<feature type="signal peptide" evidence="1">
    <location>
        <begin position="1"/>
        <end position="23"/>
    </location>
</feature>
<dbReference type="EMBL" id="CAJNOM010000010">
    <property type="protein sequence ID" value="CAF0778203.1"/>
    <property type="molecule type" value="Genomic_DNA"/>
</dbReference>
<proteinExistence type="predicted"/>
<gene>
    <name evidence="3" type="ORF">BJG266_LOCUS6627</name>
    <name evidence="2" type="ORF">QVE165_LOCUS3002</name>
</gene>
<name>A0A813UJI9_9BILA</name>
<sequence>MTLYKYYCFLNLLLFSYIQYLSAYPCYVCSPIHFNYSITIDNFPSPTEHDCNIITAETGCFVRVFWNNNETTEITYGTNLGFPHDSVRVEIGRGVNTLSNLHTTEVQIAFICGSSDSTPCNTVENLKRSFISTTLPTENKIREYDELLIPTQTFNSNLCYEFSNMTDLCPQKDLDDCRKCFIVIEYSQKTDICATCPSGEFEWNNFRYSTMFLLQNRTRSDSIFLRCQSGINCNSINNIEKIQQNLMAEFDFDKFFYSSTSTIIYSTTSPIIHSTTSTNIDSATSTIKLSFILLLSSLYIGLFHLF</sequence>